<dbReference type="EMBL" id="KE343994">
    <property type="protein sequence ID" value="EXB50289.1"/>
    <property type="molecule type" value="Genomic_DNA"/>
</dbReference>
<protein>
    <recommendedName>
        <fullName evidence="9">B3 domain-containing protein</fullName>
    </recommendedName>
</protein>
<dbReference type="OrthoDB" id="1166501at2759"/>
<evidence type="ECO:0000256" key="6">
    <source>
        <dbReference type="SAM" id="MobiDB-lite"/>
    </source>
</evidence>
<keyword evidence="5" id="KW-0539">Nucleus</keyword>
<name>W9R0E4_9ROSA</name>
<evidence type="ECO:0000256" key="3">
    <source>
        <dbReference type="ARBA" id="ARBA00023125"/>
    </source>
</evidence>
<evidence type="ECO:0000313" key="8">
    <source>
        <dbReference type="Proteomes" id="UP000030645"/>
    </source>
</evidence>
<dbReference type="KEGG" id="mnt:21400810"/>
<feature type="region of interest" description="Disordered" evidence="6">
    <location>
        <begin position="212"/>
        <end position="250"/>
    </location>
</feature>
<evidence type="ECO:0000313" key="7">
    <source>
        <dbReference type="EMBL" id="EXB50289.1"/>
    </source>
</evidence>
<dbReference type="GO" id="GO:0003677">
    <property type="term" value="F:DNA binding"/>
    <property type="evidence" value="ECO:0007669"/>
    <property type="project" value="UniProtKB-KW"/>
</dbReference>
<evidence type="ECO:0008006" key="9">
    <source>
        <dbReference type="Google" id="ProtNLM"/>
    </source>
</evidence>
<keyword evidence="2" id="KW-0805">Transcription regulation</keyword>
<keyword evidence="8" id="KW-1185">Reference proteome</keyword>
<dbReference type="PANTHER" id="PTHR31541">
    <property type="entry name" value="B3 DOMAIN PLANT PROTEIN-RELATED"/>
    <property type="match status" value="1"/>
</dbReference>
<organism evidence="7 8">
    <name type="scientific">Morus notabilis</name>
    <dbReference type="NCBI Taxonomy" id="981085"/>
    <lineage>
        <taxon>Eukaryota</taxon>
        <taxon>Viridiplantae</taxon>
        <taxon>Streptophyta</taxon>
        <taxon>Embryophyta</taxon>
        <taxon>Tracheophyta</taxon>
        <taxon>Spermatophyta</taxon>
        <taxon>Magnoliopsida</taxon>
        <taxon>eudicotyledons</taxon>
        <taxon>Gunneridae</taxon>
        <taxon>Pentapetalae</taxon>
        <taxon>rosids</taxon>
        <taxon>fabids</taxon>
        <taxon>Rosales</taxon>
        <taxon>Moraceae</taxon>
        <taxon>Moreae</taxon>
        <taxon>Morus</taxon>
    </lineage>
</organism>
<keyword evidence="4" id="KW-0804">Transcription</keyword>
<evidence type="ECO:0000256" key="1">
    <source>
        <dbReference type="ARBA" id="ARBA00004123"/>
    </source>
</evidence>
<comment type="subcellular location">
    <subcellularLocation>
        <location evidence="1">Nucleus</location>
    </subcellularLocation>
</comment>
<dbReference type="InterPro" id="IPR015300">
    <property type="entry name" value="DNA-bd_pseudobarrel_sf"/>
</dbReference>
<evidence type="ECO:0000256" key="2">
    <source>
        <dbReference type="ARBA" id="ARBA00023015"/>
    </source>
</evidence>
<dbReference type="Gene3D" id="2.40.330.10">
    <property type="entry name" value="DNA-binding pseudobarrel domain"/>
    <property type="match status" value="1"/>
</dbReference>
<feature type="region of interest" description="Disordered" evidence="6">
    <location>
        <begin position="60"/>
        <end position="84"/>
    </location>
</feature>
<proteinExistence type="predicted"/>
<dbReference type="eggNOG" id="ENOG502S4WY">
    <property type="taxonomic scope" value="Eukaryota"/>
</dbReference>
<sequence>MGKNKSWSITEKGFSSNGMDVLAYVCAYALDRELHYKNKEPYQVPYLVDSLKYTDPVLNIPKKMRNSDGRRRRRSPLKQPQHDRQDQTLAMITTDDHRDLSVSDLQSKKRLRFDDFHVHEDYQKSRILSEQRCLEVGEDYYEGKRRMTKKSAKCNASGLKRRRSKVEEDYEEKVQSMNCDTSTGRICLEYFSLLPLKKLRLFDEEDDHDNRKIIQSSNDAKNEKKKKAKKTTNNDQRRSNIINGSSKRKKVIVAGPNPAPEISTALKEKIVREFGEYSDFRLLIQKSLYKTDLTPGNNRLSIPLGSIAGDDFLTDEEKRKLESRKEDDSKHLEGIQIDFFEPNLEFKKSNMTLKKWDYASSSSYMLSGHWNNVVERNGLKEEDIVQIWFFRRREGNNPSIALVNLSQRNVSSSSFSSTTEPRSDLTE</sequence>
<dbReference type="STRING" id="981085.W9R0E4"/>
<gene>
    <name evidence="7" type="ORF">L484_017827</name>
</gene>
<accession>W9R0E4</accession>
<dbReference type="GO" id="GO:0005634">
    <property type="term" value="C:nucleus"/>
    <property type="evidence" value="ECO:0007669"/>
    <property type="project" value="UniProtKB-SubCell"/>
</dbReference>
<evidence type="ECO:0000256" key="5">
    <source>
        <dbReference type="ARBA" id="ARBA00023242"/>
    </source>
</evidence>
<evidence type="ECO:0000256" key="4">
    <source>
        <dbReference type="ARBA" id="ARBA00023163"/>
    </source>
</evidence>
<dbReference type="Proteomes" id="UP000030645">
    <property type="component" value="Unassembled WGS sequence"/>
</dbReference>
<dbReference type="InterPro" id="IPR005508">
    <property type="entry name" value="At2g31720-like"/>
</dbReference>
<dbReference type="Pfam" id="PF03754">
    <property type="entry name" value="At2g31720-like"/>
    <property type="match status" value="1"/>
</dbReference>
<dbReference type="AlphaFoldDB" id="W9R0E4"/>
<dbReference type="SUPFAM" id="SSF101936">
    <property type="entry name" value="DNA-binding pseudobarrel domain"/>
    <property type="match status" value="1"/>
</dbReference>
<dbReference type="PANTHER" id="PTHR31541:SF25">
    <property type="entry name" value="GAMMA-GLIADIN B"/>
    <property type="match status" value="1"/>
</dbReference>
<keyword evidence="3" id="KW-0238">DNA-binding</keyword>
<reference evidence="8" key="1">
    <citation type="submission" date="2013-01" db="EMBL/GenBank/DDBJ databases">
        <title>Draft Genome Sequence of a Mulberry Tree, Morus notabilis C.K. Schneid.</title>
        <authorList>
            <person name="He N."/>
            <person name="Zhao S."/>
        </authorList>
    </citation>
    <scope>NUCLEOTIDE SEQUENCE</scope>
</reference>